<evidence type="ECO:0000313" key="1">
    <source>
        <dbReference type="EMBL" id="OGG61034.1"/>
    </source>
</evidence>
<dbReference type="Proteomes" id="UP000176511">
    <property type="component" value="Unassembled WGS sequence"/>
</dbReference>
<gene>
    <name evidence="1" type="ORF">A3C87_01895</name>
</gene>
<proteinExistence type="predicted"/>
<name>A0A1F6DHV3_9BACT</name>
<protein>
    <submittedName>
        <fullName evidence="1">Uncharacterized protein</fullName>
    </submittedName>
</protein>
<dbReference type="AlphaFoldDB" id="A0A1F6DHV3"/>
<organism evidence="1 2">
    <name type="scientific">Candidatus Kaiserbacteria bacterium RIFCSPHIGHO2_02_FULL_49_34</name>
    <dbReference type="NCBI Taxonomy" id="1798491"/>
    <lineage>
        <taxon>Bacteria</taxon>
        <taxon>Candidatus Kaiseribacteriota</taxon>
    </lineage>
</organism>
<comment type="caution">
    <text evidence="1">The sequence shown here is derived from an EMBL/GenBank/DDBJ whole genome shotgun (WGS) entry which is preliminary data.</text>
</comment>
<evidence type="ECO:0000313" key="2">
    <source>
        <dbReference type="Proteomes" id="UP000176511"/>
    </source>
</evidence>
<accession>A0A1F6DHV3</accession>
<sequence length="101" mass="11820">MERIPQVTHEVPTMSLEHSAIEEIDRLMGSHAALTTEMAIKMHMQIALAKAHGEDIERFIAEHHNDSFRDFFEAHPEFVERYKYEPELVLHEIGEYVYRAA</sequence>
<dbReference type="EMBL" id="MFLE01000026">
    <property type="protein sequence ID" value="OGG61034.1"/>
    <property type="molecule type" value="Genomic_DNA"/>
</dbReference>
<reference evidence="1 2" key="1">
    <citation type="journal article" date="2016" name="Nat. Commun.">
        <title>Thousands of microbial genomes shed light on interconnected biogeochemical processes in an aquifer system.</title>
        <authorList>
            <person name="Anantharaman K."/>
            <person name="Brown C.T."/>
            <person name="Hug L.A."/>
            <person name="Sharon I."/>
            <person name="Castelle C.J."/>
            <person name="Probst A.J."/>
            <person name="Thomas B.C."/>
            <person name="Singh A."/>
            <person name="Wilkins M.J."/>
            <person name="Karaoz U."/>
            <person name="Brodie E.L."/>
            <person name="Williams K.H."/>
            <person name="Hubbard S.S."/>
            <person name="Banfield J.F."/>
        </authorList>
    </citation>
    <scope>NUCLEOTIDE SEQUENCE [LARGE SCALE GENOMIC DNA]</scope>
</reference>
<dbReference type="STRING" id="1798491.A3C87_01895"/>